<feature type="domain" description="CFA20" evidence="1">
    <location>
        <begin position="1"/>
        <end position="184"/>
    </location>
</feature>
<keyword evidence="4" id="KW-1185">Reference proteome</keyword>
<dbReference type="Proteomes" id="UP001372834">
    <property type="component" value="Unassembled WGS sequence"/>
</dbReference>
<comment type="caution">
    <text evidence="3">The sequence shown here is derived from an EMBL/GenBank/DDBJ whole genome shotgun (WGS) entry which is preliminary data.</text>
</comment>
<accession>A0AAN8SDF0</accession>
<dbReference type="Pfam" id="PF05018">
    <property type="entry name" value="CFA20_dom"/>
    <property type="match status" value="1"/>
</dbReference>
<evidence type="ECO:0000313" key="3">
    <source>
        <dbReference type="EMBL" id="KAK6643055.1"/>
    </source>
</evidence>
<name>A0AAN8SDF0_POLSC</name>
<dbReference type="AlphaFoldDB" id="A0AAN8SDF0"/>
<proteinExistence type="predicted"/>
<dbReference type="EMBL" id="JAWJWF010000046">
    <property type="protein sequence ID" value="KAK6624126.1"/>
    <property type="molecule type" value="Genomic_DNA"/>
</dbReference>
<dbReference type="PANTHER" id="PTHR12458">
    <property type="entry name" value="ORF PROTEIN"/>
    <property type="match status" value="1"/>
</dbReference>
<organism evidence="3 5">
    <name type="scientific">Polyplax serrata</name>
    <name type="common">Common mouse louse</name>
    <dbReference type="NCBI Taxonomy" id="468196"/>
    <lineage>
        <taxon>Eukaryota</taxon>
        <taxon>Metazoa</taxon>
        <taxon>Ecdysozoa</taxon>
        <taxon>Arthropoda</taxon>
        <taxon>Hexapoda</taxon>
        <taxon>Insecta</taxon>
        <taxon>Pterygota</taxon>
        <taxon>Neoptera</taxon>
        <taxon>Paraneoptera</taxon>
        <taxon>Psocodea</taxon>
        <taxon>Troctomorpha</taxon>
        <taxon>Phthiraptera</taxon>
        <taxon>Anoplura</taxon>
        <taxon>Polyplacidae</taxon>
        <taxon>Polyplax</taxon>
    </lineage>
</organism>
<sequence>MFTRIIQPGLLCVLDADQEKPLRLWDKKIRDGQIKRTVSDEIKGLVLDMTSKMPMTSYIQCPASIKQSLGIHYPYLHIIVKLSFSTMFAFDVQVTDEKNVKRRFRLSTIYTYADIQPFSCKLPLTLENGWNQICVPLHHLVKNIYGTGYVDTNRLAIYPNCLLKRVYFSDREYNNEDVPTEFHIEDMDLSENYRQKYTSLVTQKRKSSLSYYPDLISEKERMLGTRKLY</sequence>
<reference evidence="3 5" key="1">
    <citation type="submission" date="2023-10" db="EMBL/GenBank/DDBJ databases">
        <title>Genomes of two closely related lineages of the louse Polyplax serrata with different host specificities.</title>
        <authorList>
            <person name="Martinu J."/>
            <person name="Tarabai H."/>
            <person name="Stefka J."/>
            <person name="Hypsa V."/>
        </authorList>
    </citation>
    <scope>NUCLEOTIDE SEQUENCE [LARGE SCALE GENOMIC DNA]</scope>
    <source>
        <strain evidence="2">98ZLc_SE</strain>
        <strain evidence="3">HR10_N</strain>
    </source>
</reference>
<evidence type="ECO:0000313" key="2">
    <source>
        <dbReference type="EMBL" id="KAK6624126.1"/>
    </source>
</evidence>
<protein>
    <recommendedName>
        <fullName evidence="1">CFA20 domain-containing protein</fullName>
    </recommendedName>
</protein>
<dbReference type="InterPro" id="IPR007714">
    <property type="entry name" value="CFA20_dom"/>
</dbReference>
<gene>
    <name evidence="3" type="ORF">RUM43_004558</name>
    <name evidence="2" type="ORF">RUM44_010984</name>
</gene>
<dbReference type="InterPro" id="IPR040441">
    <property type="entry name" value="CFA20/CFAP20DC"/>
</dbReference>
<evidence type="ECO:0000259" key="1">
    <source>
        <dbReference type="Pfam" id="PF05018"/>
    </source>
</evidence>
<dbReference type="Proteomes" id="UP001359485">
    <property type="component" value="Unassembled WGS sequence"/>
</dbReference>
<dbReference type="EMBL" id="JAWJWE010000002">
    <property type="protein sequence ID" value="KAK6643055.1"/>
    <property type="molecule type" value="Genomic_DNA"/>
</dbReference>
<evidence type="ECO:0000313" key="5">
    <source>
        <dbReference type="Proteomes" id="UP001372834"/>
    </source>
</evidence>
<evidence type="ECO:0000313" key="4">
    <source>
        <dbReference type="Proteomes" id="UP001359485"/>
    </source>
</evidence>